<proteinExistence type="predicted"/>
<sequence length="84" mass="9759">MATPEEGDGCTSQWIYRSVSPSSLQPPRCWLRVLASWYSRIKLNCLGYMSTLIGSHPGRRRQLQRQKGYSRQIKKWDAALLIYL</sequence>
<keyword evidence="2" id="KW-1185">Reference proteome</keyword>
<name>G2GXL5_9ENTR</name>
<evidence type="ECO:0000313" key="2">
    <source>
        <dbReference type="Proteomes" id="UP000004116"/>
    </source>
</evidence>
<dbReference type="EMBL" id="AGCA01000110">
    <property type="protein sequence ID" value="EGY29519.1"/>
    <property type="molecule type" value="Genomic_DNA"/>
</dbReference>
<organism evidence="1 2">
    <name type="scientific">Candidatus Regiella insecticola 5.15</name>
    <dbReference type="NCBI Taxonomy" id="1005043"/>
    <lineage>
        <taxon>Bacteria</taxon>
        <taxon>Pseudomonadati</taxon>
        <taxon>Pseudomonadota</taxon>
        <taxon>Gammaproteobacteria</taxon>
        <taxon>Enterobacterales</taxon>
        <taxon>Enterobacteriaceae</taxon>
        <taxon>aphid secondary symbionts</taxon>
        <taxon>Candidatus Regiella</taxon>
    </lineage>
</organism>
<reference evidence="1 2" key="1">
    <citation type="journal article" date="2012" name="Genome Res.">
        <title>Genomic basis of endosymbiont-conferred protection against an insect parasitoid.</title>
        <authorList>
            <person name="Hansen A.K."/>
            <person name="Vorburger C."/>
            <person name="Moran N.A."/>
        </authorList>
    </citation>
    <scope>NUCLEOTIDE SEQUENCE [LARGE SCALE GENOMIC DNA]</scope>
    <source>
        <strain evidence="2">R5.15</strain>
    </source>
</reference>
<evidence type="ECO:0000313" key="1">
    <source>
        <dbReference type="EMBL" id="EGY29519.1"/>
    </source>
</evidence>
<gene>
    <name evidence="1" type="ORF">Rin_00005080</name>
</gene>
<dbReference type="Proteomes" id="UP000004116">
    <property type="component" value="Unassembled WGS sequence"/>
</dbReference>
<dbReference type="RefSeq" id="WP_006706209.1">
    <property type="nucleotide sequence ID" value="NZ_AGCA01000110.1"/>
</dbReference>
<comment type="caution">
    <text evidence="1">The sequence shown here is derived from an EMBL/GenBank/DDBJ whole genome shotgun (WGS) entry which is preliminary data.</text>
</comment>
<accession>G2GXL5</accession>
<protein>
    <submittedName>
        <fullName evidence="1">Uncharacterized protein</fullName>
    </submittedName>
</protein>
<dbReference type="AlphaFoldDB" id="G2GXL5"/>